<evidence type="ECO:0000313" key="2">
    <source>
        <dbReference type="EMBL" id="EEP60109.1"/>
    </source>
</evidence>
<sequence length="111" mass="12984">MIDQEIKHLEELVEKINNEHKHKLNNVSEPIFLTVVLSNDSKVDVEINKHGVKILKHLEQKEFEIKNHVTISYKQLKKSLENKANIIRYLMSGKVRVKGNLKYILDVLSEL</sequence>
<dbReference type="RefSeq" id="WP_007547709.1">
    <property type="nucleotide sequence ID" value="NZ_ABZS01000150.1"/>
</dbReference>
<keyword evidence="3" id="KW-1185">Reference proteome</keyword>
<evidence type="ECO:0000313" key="3">
    <source>
        <dbReference type="Proteomes" id="UP000005540"/>
    </source>
</evidence>
<dbReference type="AlphaFoldDB" id="C4FLD8"/>
<proteinExistence type="predicted"/>
<dbReference type="Proteomes" id="UP000005540">
    <property type="component" value="Unassembled WGS sequence"/>
</dbReference>
<organism evidence="2 3">
    <name type="scientific">Sulfurihydrogenibium yellowstonense SS-5</name>
    <dbReference type="NCBI Taxonomy" id="432331"/>
    <lineage>
        <taxon>Bacteria</taxon>
        <taxon>Pseudomonadati</taxon>
        <taxon>Aquificota</taxon>
        <taxon>Aquificia</taxon>
        <taxon>Aquificales</taxon>
        <taxon>Hydrogenothermaceae</taxon>
        <taxon>Sulfurihydrogenibium</taxon>
    </lineage>
</organism>
<dbReference type="EMBL" id="ABZS01000150">
    <property type="protein sequence ID" value="EEP60109.1"/>
    <property type="molecule type" value="Genomic_DNA"/>
</dbReference>
<evidence type="ECO:0000259" key="1">
    <source>
        <dbReference type="Pfam" id="PF02036"/>
    </source>
</evidence>
<dbReference type="Pfam" id="PF02036">
    <property type="entry name" value="SCP2"/>
    <property type="match status" value="1"/>
</dbReference>
<comment type="caution">
    <text evidence="2">The sequence shown here is derived from an EMBL/GenBank/DDBJ whole genome shotgun (WGS) entry which is preliminary data.</text>
</comment>
<dbReference type="Gene3D" id="3.30.1050.10">
    <property type="entry name" value="SCP2 sterol-binding domain"/>
    <property type="match status" value="1"/>
</dbReference>
<reference evidence="2 3" key="1">
    <citation type="submission" date="2009-04" db="EMBL/GenBank/DDBJ databases">
        <authorList>
            <person name="Reysenbach A.-L."/>
            <person name="Heidelberg J.F."/>
            <person name="Nelson W.C."/>
        </authorList>
    </citation>
    <scope>NUCLEOTIDE SEQUENCE [LARGE SCALE GENOMIC DNA]</scope>
    <source>
        <strain evidence="2 3">SS-5</strain>
    </source>
</reference>
<feature type="domain" description="SCP2" evidence="1">
    <location>
        <begin position="11"/>
        <end position="105"/>
    </location>
</feature>
<dbReference type="SUPFAM" id="SSF55718">
    <property type="entry name" value="SCP-like"/>
    <property type="match status" value="1"/>
</dbReference>
<dbReference type="InterPro" id="IPR036527">
    <property type="entry name" value="SCP2_sterol-bd_dom_sf"/>
</dbReference>
<dbReference type="InterPro" id="IPR003033">
    <property type="entry name" value="SCP2_sterol-bd_dom"/>
</dbReference>
<gene>
    <name evidence="2" type="ORF">SULYE_1393</name>
</gene>
<name>C4FLD8_9AQUI</name>
<accession>C4FLD8</accession>
<protein>
    <recommendedName>
        <fullName evidence="1">SCP2 domain-containing protein</fullName>
    </recommendedName>
</protein>